<evidence type="ECO:0000256" key="1">
    <source>
        <dbReference type="SAM" id="MobiDB-lite"/>
    </source>
</evidence>
<keyword evidence="4" id="KW-1185">Reference proteome</keyword>
<dbReference type="EMBL" id="CM018039">
    <property type="protein sequence ID" value="KAA8537183.1"/>
    <property type="molecule type" value="Genomic_DNA"/>
</dbReference>
<organism evidence="3 4">
    <name type="scientific">Nyssa sinensis</name>
    <dbReference type="NCBI Taxonomy" id="561372"/>
    <lineage>
        <taxon>Eukaryota</taxon>
        <taxon>Viridiplantae</taxon>
        <taxon>Streptophyta</taxon>
        <taxon>Embryophyta</taxon>
        <taxon>Tracheophyta</taxon>
        <taxon>Spermatophyta</taxon>
        <taxon>Magnoliopsida</taxon>
        <taxon>eudicotyledons</taxon>
        <taxon>Gunneridae</taxon>
        <taxon>Pentapetalae</taxon>
        <taxon>asterids</taxon>
        <taxon>Cornales</taxon>
        <taxon>Nyssaceae</taxon>
        <taxon>Nyssa</taxon>
    </lineage>
</organism>
<evidence type="ECO:0000313" key="4">
    <source>
        <dbReference type="Proteomes" id="UP000325577"/>
    </source>
</evidence>
<protein>
    <recommendedName>
        <fullName evidence="2">VQ domain-containing protein</fullName>
    </recommendedName>
</protein>
<evidence type="ECO:0000259" key="2">
    <source>
        <dbReference type="Pfam" id="PF05678"/>
    </source>
</evidence>
<dbReference type="Proteomes" id="UP000325577">
    <property type="component" value="Linkage Group LG16"/>
</dbReference>
<reference evidence="3 4" key="1">
    <citation type="submission" date="2019-09" db="EMBL/GenBank/DDBJ databases">
        <title>A chromosome-level genome assembly of the Chinese tupelo Nyssa sinensis.</title>
        <authorList>
            <person name="Yang X."/>
            <person name="Kang M."/>
            <person name="Yang Y."/>
            <person name="Xiong H."/>
            <person name="Wang M."/>
            <person name="Zhang Z."/>
            <person name="Wang Z."/>
            <person name="Wu H."/>
            <person name="Ma T."/>
            <person name="Liu J."/>
            <person name="Xi Z."/>
        </authorList>
    </citation>
    <scope>NUCLEOTIDE SEQUENCE [LARGE SCALE GENOMIC DNA]</scope>
    <source>
        <strain evidence="3">J267</strain>
        <tissue evidence="3">Leaf</tissue>
    </source>
</reference>
<dbReference type="InterPro" id="IPR008889">
    <property type="entry name" value="VQ"/>
</dbReference>
<dbReference type="Pfam" id="PF05678">
    <property type="entry name" value="VQ"/>
    <property type="match status" value="1"/>
</dbReference>
<accession>A0A5J5B1Q5</accession>
<dbReference type="InterPro" id="IPR039609">
    <property type="entry name" value="VQ_15/22"/>
</dbReference>
<evidence type="ECO:0000313" key="3">
    <source>
        <dbReference type="EMBL" id="KAA8537183.1"/>
    </source>
</evidence>
<sequence length="232" mass="25987">MSDTMPGFSEWKEFYQQSISREVVPSPGGLSDAVIVTTSVTTDNMLSRSNSSTTAGGHPNPKGCVSKPIRRRSRASRMTPTTLINADTSNFRALVQRFTGCSSARSSFETRRGPINLNFELTNEQQVLNATSMMASFGCNNYNQITGPQQEQPLQSQRQHQQMYQEHQSMFSFHNNESDIFLSAFSDPRPNNQTMENFVMENIPLHELAGDFSSYVIDLASSSRPVRTIVRL</sequence>
<dbReference type="PANTHER" id="PTHR33179:SF30">
    <property type="entry name" value="VQ DOMAIN-CONTAINING PROTEIN"/>
    <property type="match status" value="1"/>
</dbReference>
<gene>
    <name evidence="3" type="ORF">F0562_029685</name>
</gene>
<feature type="region of interest" description="Disordered" evidence="1">
    <location>
        <begin position="45"/>
        <end position="76"/>
    </location>
</feature>
<feature type="domain" description="VQ" evidence="2">
    <location>
        <begin position="80"/>
        <end position="104"/>
    </location>
</feature>
<dbReference type="OrthoDB" id="1726347at2759"/>
<dbReference type="AlphaFoldDB" id="A0A5J5B1Q5"/>
<feature type="compositionally biased region" description="Polar residues" evidence="1">
    <location>
        <begin position="45"/>
        <end position="55"/>
    </location>
</feature>
<name>A0A5J5B1Q5_9ASTE</name>
<proteinExistence type="predicted"/>
<dbReference type="PANTHER" id="PTHR33179">
    <property type="entry name" value="VQ MOTIF-CONTAINING PROTEIN"/>
    <property type="match status" value="1"/>
</dbReference>